<evidence type="ECO:0000256" key="10">
    <source>
        <dbReference type="ARBA" id="ARBA00023136"/>
    </source>
</evidence>
<evidence type="ECO:0000313" key="15">
    <source>
        <dbReference type="Proteomes" id="UP000530268"/>
    </source>
</evidence>
<evidence type="ECO:0000256" key="2">
    <source>
        <dbReference type="ARBA" id="ARBA00008445"/>
    </source>
</evidence>
<feature type="region of interest" description="Disordered" evidence="13">
    <location>
        <begin position="88"/>
        <end position="122"/>
    </location>
</feature>
<keyword evidence="4 12" id="KW-0813">Transport</keyword>
<dbReference type="RefSeq" id="WP_184562561.1">
    <property type="nucleotide sequence ID" value="NZ_JACIEI010000001.1"/>
</dbReference>
<dbReference type="GO" id="GO:0009306">
    <property type="term" value="P:protein secretion"/>
    <property type="evidence" value="ECO:0007669"/>
    <property type="project" value="UniProtKB-UniRule"/>
</dbReference>
<dbReference type="InterPro" id="IPR004692">
    <property type="entry name" value="SecG"/>
</dbReference>
<evidence type="ECO:0000256" key="9">
    <source>
        <dbReference type="ARBA" id="ARBA00023010"/>
    </source>
</evidence>
<dbReference type="GO" id="GO:0065002">
    <property type="term" value="P:intracellular protein transmembrane transport"/>
    <property type="evidence" value="ECO:0007669"/>
    <property type="project" value="TreeGrafter"/>
</dbReference>
<keyword evidence="5 12" id="KW-1003">Cell membrane</keyword>
<evidence type="ECO:0000256" key="7">
    <source>
        <dbReference type="ARBA" id="ARBA00022927"/>
    </source>
</evidence>
<name>A0A7W6E3X7_9RHOB</name>
<dbReference type="NCBIfam" id="TIGR00810">
    <property type="entry name" value="secG"/>
    <property type="match status" value="1"/>
</dbReference>
<evidence type="ECO:0000256" key="4">
    <source>
        <dbReference type="ARBA" id="ARBA00022448"/>
    </source>
</evidence>
<accession>A0A7W6E3X7</accession>
<comment type="caution">
    <text evidence="12">Lacks conserved residue(s) required for the propagation of feature annotation.</text>
</comment>
<gene>
    <name evidence="14" type="ORF">GGR95_000600</name>
</gene>
<sequence length="122" mass="12207">MFNENVILIIHLILALGLIAVVLLQRSEGGGLGMGGGGGANSGRPAASPMAKVTWILGLAFVVTSIALTITSAQKSAGVSVLDRLTDSPPALEQSDPAAAQGLGDLLPPTQGDNAPLVPTVD</sequence>
<keyword evidence="6 12" id="KW-0812">Transmembrane</keyword>
<evidence type="ECO:0000256" key="8">
    <source>
        <dbReference type="ARBA" id="ARBA00022989"/>
    </source>
</evidence>
<evidence type="ECO:0000256" key="13">
    <source>
        <dbReference type="SAM" id="MobiDB-lite"/>
    </source>
</evidence>
<evidence type="ECO:0000256" key="6">
    <source>
        <dbReference type="ARBA" id="ARBA00022692"/>
    </source>
</evidence>
<protein>
    <recommendedName>
        <fullName evidence="3 12">Protein-export membrane protein SecG</fullName>
    </recommendedName>
</protein>
<reference evidence="14 15" key="1">
    <citation type="submission" date="2020-08" db="EMBL/GenBank/DDBJ databases">
        <title>Genomic Encyclopedia of Type Strains, Phase IV (KMG-IV): sequencing the most valuable type-strain genomes for metagenomic binning, comparative biology and taxonomic classification.</title>
        <authorList>
            <person name="Goeker M."/>
        </authorList>
    </citation>
    <scope>NUCLEOTIDE SEQUENCE [LARGE SCALE GENOMIC DNA]</scope>
    <source>
        <strain evidence="14 15">DSM 102234</strain>
    </source>
</reference>
<evidence type="ECO:0000256" key="5">
    <source>
        <dbReference type="ARBA" id="ARBA00022475"/>
    </source>
</evidence>
<dbReference type="Pfam" id="PF03840">
    <property type="entry name" value="SecG"/>
    <property type="match status" value="1"/>
</dbReference>
<dbReference type="GO" id="GO:0015450">
    <property type="term" value="F:protein-transporting ATPase activity"/>
    <property type="evidence" value="ECO:0007669"/>
    <property type="project" value="UniProtKB-UniRule"/>
</dbReference>
<proteinExistence type="inferred from homology"/>
<dbReference type="GO" id="GO:0005886">
    <property type="term" value="C:plasma membrane"/>
    <property type="evidence" value="ECO:0007669"/>
    <property type="project" value="UniProtKB-SubCell"/>
</dbReference>
<dbReference type="GO" id="GO:0043952">
    <property type="term" value="P:protein transport by the Sec complex"/>
    <property type="evidence" value="ECO:0007669"/>
    <property type="project" value="TreeGrafter"/>
</dbReference>
<feature type="transmembrane region" description="Helical" evidence="12">
    <location>
        <begin position="53"/>
        <end position="70"/>
    </location>
</feature>
<keyword evidence="15" id="KW-1185">Reference proteome</keyword>
<comment type="similarity">
    <text evidence="2 12">Belongs to the SecG family.</text>
</comment>
<comment type="subcellular location">
    <subcellularLocation>
        <location evidence="1 12">Cell membrane</location>
        <topology evidence="1 12">Multi-pass membrane protein</topology>
    </subcellularLocation>
</comment>
<evidence type="ECO:0000256" key="1">
    <source>
        <dbReference type="ARBA" id="ARBA00004651"/>
    </source>
</evidence>
<dbReference type="PRINTS" id="PR01651">
    <property type="entry name" value="SECGEXPORT"/>
</dbReference>
<keyword evidence="7 12" id="KW-0653">Protein transport</keyword>
<keyword evidence="9 12" id="KW-0811">Translocation</keyword>
<keyword evidence="8 12" id="KW-1133">Transmembrane helix</keyword>
<comment type="caution">
    <text evidence="14">The sequence shown here is derived from an EMBL/GenBank/DDBJ whole genome shotgun (WGS) entry which is preliminary data.</text>
</comment>
<organism evidence="14 15">
    <name type="scientific">Sulfitobacter undariae</name>
    <dbReference type="NCBI Taxonomy" id="1563671"/>
    <lineage>
        <taxon>Bacteria</taxon>
        <taxon>Pseudomonadati</taxon>
        <taxon>Pseudomonadota</taxon>
        <taxon>Alphaproteobacteria</taxon>
        <taxon>Rhodobacterales</taxon>
        <taxon>Roseobacteraceae</taxon>
        <taxon>Sulfitobacter</taxon>
    </lineage>
</organism>
<dbReference type="Proteomes" id="UP000530268">
    <property type="component" value="Unassembled WGS sequence"/>
</dbReference>
<evidence type="ECO:0000256" key="11">
    <source>
        <dbReference type="ARBA" id="ARBA00025182"/>
    </source>
</evidence>
<comment type="function">
    <text evidence="11 12">Involved in protein export. Participates in an early event of protein translocation.</text>
</comment>
<evidence type="ECO:0000256" key="3">
    <source>
        <dbReference type="ARBA" id="ARBA00017876"/>
    </source>
</evidence>
<dbReference type="EMBL" id="JACIEI010000001">
    <property type="protein sequence ID" value="MBB3992981.1"/>
    <property type="molecule type" value="Genomic_DNA"/>
</dbReference>
<evidence type="ECO:0000313" key="14">
    <source>
        <dbReference type="EMBL" id="MBB3992981.1"/>
    </source>
</evidence>
<dbReference type="PANTHER" id="PTHR34182">
    <property type="entry name" value="PROTEIN-EXPORT MEMBRANE PROTEIN SECG"/>
    <property type="match status" value="1"/>
</dbReference>
<dbReference type="PANTHER" id="PTHR34182:SF1">
    <property type="entry name" value="PROTEIN-EXPORT MEMBRANE PROTEIN SECG"/>
    <property type="match status" value="1"/>
</dbReference>
<dbReference type="AlphaFoldDB" id="A0A7W6E3X7"/>
<evidence type="ECO:0000256" key="12">
    <source>
        <dbReference type="RuleBase" id="RU365087"/>
    </source>
</evidence>
<keyword evidence="10 12" id="KW-0472">Membrane</keyword>